<dbReference type="InterPro" id="IPR032413">
    <property type="entry name" value="Arm_3"/>
</dbReference>
<evidence type="ECO:0000256" key="1">
    <source>
        <dbReference type="ARBA" id="ARBA00010394"/>
    </source>
</evidence>
<feature type="region of interest" description="Disordered" evidence="5">
    <location>
        <begin position="488"/>
        <end position="530"/>
    </location>
</feature>
<dbReference type="InParanoid" id="A0A0G4FBN0"/>
<protein>
    <recommendedName>
        <fullName evidence="8">Importin subunit alpha</fullName>
    </recommendedName>
</protein>
<accession>A0A0G4FBN0</accession>
<dbReference type="SMART" id="SM00185">
    <property type="entry name" value="ARM"/>
    <property type="match status" value="5"/>
</dbReference>
<dbReference type="SUPFAM" id="SSF48371">
    <property type="entry name" value="ARM repeat"/>
    <property type="match status" value="1"/>
</dbReference>
<proteinExistence type="inferred from homology"/>
<dbReference type="Pfam" id="PF00514">
    <property type="entry name" value="Arm"/>
    <property type="match status" value="1"/>
</dbReference>
<keyword evidence="7" id="KW-1185">Reference proteome</keyword>
<name>A0A0G4FBN0_VITBC</name>
<evidence type="ECO:0000256" key="4">
    <source>
        <dbReference type="PROSITE-ProRule" id="PRU00259"/>
    </source>
</evidence>
<dbReference type="PhylomeDB" id="A0A0G4FBN0"/>
<dbReference type="Proteomes" id="UP000041254">
    <property type="component" value="Unassembled WGS sequence"/>
</dbReference>
<reference evidence="6 7" key="1">
    <citation type="submission" date="2014-11" db="EMBL/GenBank/DDBJ databases">
        <authorList>
            <person name="Zhu J."/>
            <person name="Qi W."/>
            <person name="Song R."/>
        </authorList>
    </citation>
    <scope>NUCLEOTIDE SEQUENCE [LARGE SCALE GENOMIC DNA]</scope>
</reference>
<dbReference type="GO" id="GO:0015031">
    <property type="term" value="P:protein transport"/>
    <property type="evidence" value="ECO:0007669"/>
    <property type="project" value="UniProtKB-KW"/>
</dbReference>
<feature type="region of interest" description="Disordered" evidence="5">
    <location>
        <begin position="26"/>
        <end position="45"/>
    </location>
</feature>
<organism evidence="6 7">
    <name type="scientific">Vitrella brassicaformis (strain CCMP3155)</name>
    <dbReference type="NCBI Taxonomy" id="1169540"/>
    <lineage>
        <taxon>Eukaryota</taxon>
        <taxon>Sar</taxon>
        <taxon>Alveolata</taxon>
        <taxon>Colpodellida</taxon>
        <taxon>Vitrellaceae</taxon>
        <taxon>Vitrella</taxon>
    </lineage>
</organism>
<feature type="compositionally biased region" description="Acidic residues" evidence="5">
    <location>
        <begin position="495"/>
        <end position="512"/>
    </location>
</feature>
<comment type="similarity">
    <text evidence="1">Belongs to the importin alpha family.</text>
</comment>
<sequence>MRSSKARNNLAVVVVVEHQRIAHHAGPLSTEVEGREHTRSCEAMDSAGCTSPQAVLAKASSLVDAIQTKEGYDQAVQQRGLDVVEAEITAVMADICQLMASSSPLRLDAMLQLNRLLPIKHIDRFAKAIGVGVLPAAVEQLSGRHEMESGAAAWLLGMLAVNHAAAVADAGAVPPLVQLVSSRTDRVCKGAMGALRMIMAGSVDRRDAVVAAGVLQPLLTVVREAASTEVMAVGLCLLCDVWAVTESPPLPAPLAEFAPFLPVLVSLIAAPQQDDGVLEPARVALAHFATWCDEQDGTDGDRDALVECGAVGSLKTMAAVGAGRGAHEVAGLIVIFIAAGSPAHVQAVIDGDLVPLLISMAVSEESHPQVKVIAAGAVGNVAHGSQQQAEYVVECGGVQPLCDALGDDNDNRENTIKALDNILRAGRQKQANEGLPDNPYSTLVDQAGGVDKVVELQTHEDVDIAVPAVMLVADHYPDRVDPQGLQALMQAAAEEGGDDEDGESDVDTDVSEDDSRSGGEGEGEGAGGEA</sequence>
<dbReference type="EMBL" id="CDMY01000399">
    <property type="protein sequence ID" value="CEM10033.1"/>
    <property type="molecule type" value="Genomic_DNA"/>
</dbReference>
<dbReference type="AlphaFoldDB" id="A0A0G4FBN0"/>
<evidence type="ECO:0008006" key="8">
    <source>
        <dbReference type="Google" id="ProtNLM"/>
    </source>
</evidence>
<keyword evidence="3" id="KW-0653">Protein transport</keyword>
<dbReference type="VEuPathDB" id="CryptoDB:Vbra_8989"/>
<evidence type="ECO:0000256" key="3">
    <source>
        <dbReference type="ARBA" id="ARBA00022927"/>
    </source>
</evidence>
<dbReference type="STRING" id="1169540.A0A0G4FBN0"/>
<feature type="repeat" description="ARM" evidence="4">
    <location>
        <begin position="352"/>
        <end position="396"/>
    </location>
</feature>
<dbReference type="InterPro" id="IPR016024">
    <property type="entry name" value="ARM-type_fold"/>
</dbReference>
<evidence type="ECO:0000256" key="5">
    <source>
        <dbReference type="SAM" id="MobiDB-lite"/>
    </source>
</evidence>
<dbReference type="Pfam" id="PF16186">
    <property type="entry name" value="Arm_3"/>
    <property type="match status" value="1"/>
</dbReference>
<evidence type="ECO:0000256" key="2">
    <source>
        <dbReference type="ARBA" id="ARBA00022448"/>
    </source>
</evidence>
<dbReference type="InterPro" id="IPR000225">
    <property type="entry name" value="Armadillo"/>
</dbReference>
<feature type="compositionally biased region" description="Gly residues" evidence="5">
    <location>
        <begin position="520"/>
        <end position="530"/>
    </location>
</feature>
<dbReference type="PANTHER" id="PTHR23316">
    <property type="entry name" value="IMPORTIN ALPHA"/>
    <property type="match status" value="1"/>
</dbReference>
<dbReference type="Gene3D" id="1.25.10.10">
    <property type="entry name" value="Leucine-rich Repeat Variant"/>
    <property type="match status" value="1"/>
</dbReference>
<evidence type="ECO:0000313" key="7">
    <source>
        <dbReference type="Proteomes" id="UP000041254"/>
    </source>
</evidence>
<dbReference type="InterPro" id="IPR011989">
    <property type="entry name" value="ARM-like"/>
</dbReference>
<feature type="repeat" description="ARM" evidence="4">
    <location>
        <begin position="171"/>
        <end position="213"/>
    </location>
</feature>
<dbReference type="PROSITE" id="PS50176">
    <property type="entry name" value="ARM_REPEAT"/>
    <property type="match status" value="2"/>
</dbReference>
<evidence type="ECO:0000313" key="6">
    <source>
        <dbReference type="EMBL" id="CEM10033.1"/>
    </source>
</evidence>
<feature type="compositionally biased region" description="Basic and acidic residues" evidence="5">
    <location>
        <begin position="32"/>
        <end position="42"/>
    </location>
</feature>
<gene>
    <name evidence="6" type="ORF">Vbra_8989</name>
</gene>
<dbReference type="OrthoDB" id="436939at2759"/>
<keyword evidence="2" id="KW-0813">Transport</keyword>